<reference evidence="3 4" key="1">
    <citation type="submission" date="2022-05" db="EMBL/GenBank/DDBJ databases">
        <authorList>
            <consortium name="Genoscope - CEA"/>
            <person name="William W."/>
        </authorList>
    </citation>
    <scope>NUCLEOTIDE SEQUENCE [LARGE SCALE GENOMIC DNA]</scope>
</reference>
<feature type="non-terminal residue" evidence="3">
    <location>
        <position position="1"/>
    </location>
</feature>
<dbReference type="Pfam" id="PF00025">
    <property type="entry name" value="Arf"/>
    <property type="match status" value="2"/>
</dbReference>
<dbReference type="SMART" id="SM00177">
    <property type="entry name" value="ARF"/>
    <property type="match status" value="1"/>
</dbReference>
<dbReference type="SMART" id="SM00175">
    <property type="entry name" value="RAB"/>
    <property type="match status" value="1"/>
</dbReference>
<protein>
    <submittedName>
        <fullName evidence="3">Uncharacterized protein</fullName>
    </submittedName>
</protein>
<dbReference type="InterPro" id="IPR006689">
    <property type="entry name" value="Small_GTPase_ARF/SAR"/>
</dbReference>
<keyword evidence="2" id="KW-0342">GTP-binding</keyword>
<evidence type="ECO:0000313" key="3">
    <source>
        <dbReference type="EMBL" id="CAH3163612.1"/>
    </source>
</evidence>
<name>A0ABN8QGL9_9CNID</name>
<keyword evidence="4" id="KW-1185">Reference proteome</keyword>
<dbReference type="SUPFAM" id="SSF52540">
    <property type="entry name" value="P-loop containing nucleoside triphosphate hydrolases"/>
    <property type="match status" value="2"/>
</dbReference>
<organism evidence="3 4">
    <name type="scientific">Porites evermanni</name>
    <dbReference type="NCBI Taxonomy" id="104178"/>
    <lineage>
        <taxon>Eukaryota</taxon>
        <taxon>Metazoa</taxon>
        <taxon>Cnidaria</taxon>
        <taxon>Anthozoa</taxon>
        <taxon>Hexacorallia</taxon>
        <taxon>Scleractinia</taxon>
        <taxon>Fungiina</taxon>
        <taxon>Poritidae</taxon>
        <taxon>Porites</taxon>
    </lineage>
</organism>
<evidence type="ECO:0000313" key="4">
    <source>
        <dbReference type="Proteomes" id="UP001159427"/>
    </source>
</evidence>
<dbReference type="PROSITE" id="PS51417">
    <property type="entry name" value="ARF"/>
    <property type="match status" value="1"/>
</dbReference>
<dbReference type="PROSITE" id="PS51419">
    <property type="entry name" value="RAB"/>
    <property type="match status" value="1"/>
</dbReference>
<dbReference type="SMART" id="SM00178">
    <property type="entry name" value="SAR"/>
    <property type="match status" value="1"/>
</dbReference>
<dbReference type="EMBL" id="CALNXI010001291">
    <property type="protein sequence ID" value="CAH3163612.1"/>
    <property type="molecule type" value="Genomic_DNA"/>
</dbReference>
<dbReference type="NCBIfam" id="TIGR00231">
    <property type="entry name" value="small_GTP"/>
    <property type="match status" value="1"/>
</dbReference>
<dbReference type="Proteomes" id="UP001159427">
    <property type="component" value="Unassembled WGS sequence"/>
</dbReference>
<sequence length="323" mass="36422">FQVIEARNSIHSLLETVQEQQEQFTNIASLCDTDAAIPVAFTKDNRVHIGPKMEMRLVVLGLDGAGKTSILFKMKQDEFVSPITTIGFNVETVEHRSLKFTLWDVIEARNSIHSLLETVQEQQEQFTNIASLCDTDAAIPVAFTKDNRVHIGPKMEMRLVVLGLDGAGKTSILFKMKQDEFVSPITTIGFNVETVEHRSLKFTLWDVGGLQKLRPLWRHYYLNTQAVIFVIDSTNIERISEAHEELAKLMAEKRLKDALLLIFANKQDLPSALTVDSLTEKLALHKLCCGRSWNIFACDAHSGEGLHEGLDWLARQLMSEFAL</sequence>
<gene>
    <name evidence="3" type="ORF">PEVE_00004639</name>
</gene>
<dbReference type="PANTHER" id="PTHR11711">
    <property type="entry name" value="ADP RIBOSYLATION FACTOR-RELATED"/>
    <property type="match status" value="1"/>
</dbReference>
<proteinExistence type="predicted"/>
<evidence type="ECO:0000256" key="1">
    <source>
        <dbReference type="ARBA" id="ARBA00022741"/>
    </source>
</evidence>
<dbReference type="InterPro" id="IPR027417">
    <property type="entry name" value="P-loop_NTPase"/>
</dbReference>
<dbReference type="InterPro" id="IPR005225">
    <property type="entry name" value="Small_GTP-bd"/>
</dbReference>
<dbReference type="PRINTS" id="PR00328">
    <property type="entry name" value="SAR1GTPBP"/>
</dbReference>
<evidence type="ECO:0000256" key="2">
    <source>
        <dbReference type="ARBA" id="ARBA00023134"/>
    </source>
</evidence>
<comment type="caution">
    <text evidence="3">The sequence shown here is derived from an EMBL/GenBank/DDBJ whole genome shotgun (WGS) entry which is preliminary data.</text>
</comment>
<accession>A0ABN8QGL9</accession>
<dbReference type="InterPro" id="IPR024156">
    <property type="entry name" value="Small_GTPase_ARF"/>
</dbReference>
<keyword evidence="1" id="KW-0547">Nucleotide-binding</keyword>
<dbReference type="Gene3D" id="3.40.50.300">
    <property type="entry name" value="P-loop containing nucleotide triphosphate hydrolases"/>
    <property type="match status" value="2"/>
</dbReference>